<dbReference type="AlphaFoldDB" id="A0A9X2P582"/>
<dbReference type="EMBL" id="JANSUY010000007">
    <property type="protein sequence ID" value="MCR9015577.1"/>
    <property type="molecule type" value="Genomic_DNA"/>
</dbReference>
<dbReference type="Proteomes" id="UP001142175">
    <property type="component" value="Unassembled WGS sequence"/>
</dbReference>
<proteinExistence type="predicted"/>
<protein>
    <recommendedName>
        <fullName evidence="4">Glycine zipper family protein</fullName>
    </recommendedName>
</protein>
<reference evidence="2" key="1">
    <citation type="submission" date="2022-08" db="EMBL/GenBank/DDBJ databases">
        <authorList>
            <person name="Zhang D."/>
        </authorList>
    </citation>
    <scope>NUCLEOTIDE SEQUENCE</scope>
    <source>
        <strain evidence="2">XJ19-11</strain>
    </source>
</reference>
<comment type="caution">
    <text evidence="2">The sequence shown here is derived from an EMBL/GenBank/DDBJ whole genome shotgun (WGS) entry which is preliminary data.</text>
</comment>
<evidence type="ECO:0000313" key="2">
    <source>
        <dbReference type="EMBL" id="MCR9015577.1"/>
    </source>
</evidence>
<sequence length="154" mass="16979">MSLIQINERPEFTSNEKINKRINCFSNLIHELRKRQLSEKEVETINAEIQNINSISISEKDFAKALTKSQSNVLKVIEKESKLVVKNHYRNLWLVLGMSTFGVPLGVAFGISIGNLAFLGLGLPIGMAIGVGFGITLDAKAAKEGRQLDVVLTP</sequence>
<accession>A0A9X2P582</accession>
<feature type="transmembrane region" description="Helical" evidence="1">
    <location>
        <begin position="117"/>
        <end position="137"/>
    </location>
</feature>
<evidence type="ECO:0000313" key="3">
    <source>
        <dbReference type="Proteomes" id="UP001142175"/>
    </source>
</evidence>
<gene>
    <name evidence="2" type="ORF">NU887_11060</name>
</gene>
<evidence type="ECO:0000256" key="1">
    <source>
        <dbReference type="SAM" id="Phobius"/>
    </source>
</evidence>
<keyword evidence="3" id="KW-1185">Reference proteome</keyword>
<keyword evidence="1" id="KW-1133">Transmembrane helix</keyword>
<name>A0A9X2P582_9BACT</name>
<organism evidence="2 3">
    <name type="scientific">Aquiflexum gelatinilyticum</name>
    <dbReference type="NCBI Taxonomy" id="2961943"/>
    <lineage>
        <taxon>Bacteria</taxon>
        <taxon>Pseudomonadati</taxon>
        <taxon>Bacteroidota</taxon>
        <taxon>Cytophagia</taxon>
        <taxon>Cytophagales</taxon>
        <taxon>Cyclobacteriaceae</taxon>
        <taxon>Aquiflexum</taxon>
    </lineage>
</organism>
<keyword evidence="1" id="KW-0472">Membrane</keyword>
<dbReference type="RefSeq" id="WP_258423433.1">
    <property type="nucleotide sequence ID" value="NZ_JANSUY010000007.1"/>
</dbReference>
<feature type="transmembrane region" description="Helical" evidence="1">
    <location>
        <begin position="92"/>
        <end position="111"/>
    </location>
</feature>
<evidence type="ECO:0008006" key="4">
    <source>
        <dbReference type="Google" id="ProtNLM"/>
    </source>
</evidence>
<keyword evidence="1" id="KW-0812">Transmembrane</keyword>